<evidence type="ECO:0000313" key="2">
    <source>
        <dbReference type="EMBL" id="MBW6396413.1"/>
    </source>
</evidence>
<protein>
    <submittedName>
        <fullName evidence="2">Tripartite tricarboxylate transporter substrate binding protein</fullName>
    </submittedName>
</protein>
<proteinExistence type="inferred from homology"/>
<dbReference type="Proteomes" id="UP001196565">
    <property type="component" value="Unassembled WGS sequence"/>
</dbReference>
<name>A0ABS7A2M6_9PROT</name>
<dbReference type="Gene3D" id="3.40.190.10">
    <property type="entry name" value="Periplasmic binding protein-like II"/>
    <property type="match status" value="1"/>
</dbReference>
<dbReference type="InterPro" id="IPR042100">
    <property type="entry name" value="Bug_dom1"/>
</dbReference>
<accession>A0ABS7A2M6</accession>
<dbReference type="RefSeq" id="WP_219760794.1">
    <property type="nucleotide sequence ID" value="NZ_JAHYBZ010000001.1"/>
</dbReference>
<dbReference type="SUPFAM" id="SSF53850">
    <property type="entry name" value="Periplasmic binding protein-like II"/>
    <property type="match status" value="1"/>
</dbReference>
<dbReference type="PIRSF" id="PIRSF017082">
    <property type="entry name" value="YflP"/>
    <property type="match status" value="1"/>
</dbReference>
<gene>
    <name evidence="2" type="ORF">KPL78_01075</name>
</gene>
<dbReference type="Gene3D" id="3.40.190.150">
    <property type="entry name" value="Bordetella uptake gene, domain 1"/>
    <property type="match status" value="1"/>
</dbReference>
<comment type="caution">
    <text evidence="2">The sequence shown here is derived from an EMBL/GenBank/DDBJ whole genome shotgun (WGS) entry which is preliminary data.</text>
</comment>
<dbReference type="Pfam" id="PF03401">
    <property type="entry name" value="TctC"/>
    <property type="match status" value="1"/>
</dbReference>
<evidence type="ECO:0000313" key="3">
    <source>
        <dbReference type="Proteomes" id="UP001196565"/>
    </source>
</evidence>
<keyword evidence="3" id="KW-1185">Reference proteome</keyword>
<dbReference type="CDD" id="cd07012">
    <property type="entry name" value="PBP2_Bug_TTT"/>
    <property type="match status" value="1"/>
</dbReference>
<sequence length="315" mass="33570">MASASVAWSRRGLAAGTFPDRPIRLVVPFPPGGTTDISGRVVSQLLGEQLKGTIVVENVSGAAGVLGSGQVARARPDGYTLVLGNISTHAIAAALQPNLPYKPLTDFEPIAHTGKLTNLLVVHPSLRVNSVQELIAYAKANPGKLSYGSSGSGGTPHLSAELFKLRTGTDMVHIPYRGSAPMLSDLLGGQIHLSFGNLPELLPHVADRRLIALGVTSSSRWPSVSDIPTIQEQGVPDFDISSWMGLFAPAGLPPEVRDRLVQAASDMQKSTAFGERLAQNGFMTECMVGDAFRQYVAAQNTFWSEFIRQANIAFE</sequence>
<organism evidence="2 3">
    <name type="scientific">Roseomonas alba</name>
    <dbReference type="NCBI Taxonomy" id="2846776"/>
    <lineage>
        <taxon>Bacteria</taxon>
        <taxon>Pseudomonadati</taxon>
        <taxon>Pseudomonadota</taxon>
        <taxon>Alphaproteobacteria</taxon>
        <taxon>Acetobacterales</taxon>
        <taxon>Roseomonadaceae</taxon>
        <taxon>Roseomonas</taxon>
    </lineage>
</organism>
<comment type="similarity">
    <text evidence="1">Belongs to the UPF0065 (bug) family.</text>
</comment>
<dbReference type="PANTHER" id="PTHR42928">
    <property type="entry name" value="TRICARBOXYLATE-BINDING PROTEIN"/>
    <property type="match status" value="1"/>
</dbReference>
<reference evidence="2 3" key="1">
    <citation type="submission" date="2021-07" db="EMBL/GenBank/DDBJ databases">
        <authorList>
            <person name="So Y."/>
        </authorList>
    </citation>
    <scope>NUCLEOTIDE SEQUENCE [LARGE SCALE GENOMIC DNA]</scope>
    <source>
        <strain evidence="2 3">HJA6</strain>
    </source>
</reference>
<evidence type="ECO:0000256" key="1">
    <source>
        <dbReference type="ARBA" id="ARBA00006987"/>
    </source>
</evidence>
<dbReference type="InterPro" id="IPR005064">
    <property type="entry name" value="BUG"/>
</dbReference>
<dbReference type="PANTHER" id="PTHR42928:SF5">
    <property type="entry name" value="BLR1237 PROTEIN"/>
    <property type="match status" value="1"/>
</dbReference>
<dbReference type="EMBL" id="JAHYBZ010000001">
    <property type="protein sequence ID" value="MBW6396413.1"/>
    <property type="molecule type" value="Genomic_DNA"/>
</dbReference>